<evidence type="ECO:0000313" key="6">
    <source>
        <dbReference type="Proteomes" id="UP001055247"/>
    </source>
</evidence>
<keyword evidence="6" id="KW-1185">Reference proteome</keyword>
<dbReference type="InterPro" id="IPR018060">
    <property type="entry name" value="HTH_AraC"/>
</dbReference>
<dbReference type="PANTHER" id="PTHR46796:SF6">
    <property type="entry name" value="ARAC SUBFAMILY"/>
    <property type="match status" value="1"/>
</dbReference>
<evidence type="ECO:0000313" key="5">
    <source>
        <dbReference type="EMBL" id="GJD92777.1"/>
    </source>
</evidence>
<dbReference type="PANTHER" id="PTHR46796">
    <property type="entry name" value="HTH-TYPE TRANSCRIPTIONAL ACTIVATOR RHAS-RELATED"/>
    <property type="match status" value="1"/>
</dbReference>
<dbReference type="InterPro" id="IPR050204">
    <property type="entry name" value="AraC_XylS_family_regulators"/>
</dbReference>
<evidence type="ECO:0000256" key="1">
    <source>
        <dbReference type="ARBA" id="ARBA00023015"/>
    </source>
</evidence>
<keyword evidence="2" id="KW-0238">DNA-binding</keyword>
<name>A0AAV4ZXQ3_9HYPH</name>
<reference evidence="5" key="2">
    <citation type="submission" date="2021-08" db="EMBL/GenBank/DDBJ databases">
        <authorList>
            <person name="Tani A."/>
            <person name="Ola A."/>
            <person name="Ogura Y."/>
            <person name="Katsura K."/>
            <person name="Hayashi T."/>
        </authorList>
    </citation>
    <scope>NUCLEOTIDE SEQUENCE</scope>
    <source>
        <strain evidence="5">DSM 16372</strain>
    </source>
</reference>
<dbReference type="PROSITE" id="PS01124">
    <property type="entry name" value="HTH_ARAC_FAMILY_2"/>
    <property type="match status" value="1"/>
</dbReference>
<feature type="domain" description="HTH araC/xylS-type" evidence="4">
    <location>
        <begin position="212"/>
        <end position="311"/>
    </location>
</feature>
<organism evidence="5 6">
    <name type="scientific">Methylobacterium hispanicum</name>
    <dbReference type="NCBI Taxonomy" id="270350"/>
    <lineage>
        <taxon>Bacteria</taxon>
        <taxon>Pseudomonadati</taxon>
        <taxon>Pseudomonadota</taxon>
        <taxon>Alphaproteobacteria</taxon>
        <taxon>Hyphomicrobiales</taxon>
        <taxon>Methylobacteriaceae</taxon>
        <taxon>Methylobacterium</taxon>
    </lineage>
</organism>
<dbReference type="GO" id="GO:0003700">
    <property type="term" value="F:DNA-binding transcription factor activity"/>
    <property type="evidence" value="ECO:0007669"/>
    <property type="project" value="InterPro"/>
</dbReference>
<dbReference type="Pfam" id="PF12833">
    <property type="entry name" value="HTH_18"/>
    <property type="match status" value="1"/>
</dbReference>
<evidence type="ECO:0000259" key="4">
    <source>
        <dbReference type="PROSITE" id="PS01124"/>
    </source>
</evidence>
<sequence>MILEHRFAHIPQDARRGRAWVASLAPLFTASLAPDEAVPIDAFLRYQHLGSCVLAADKGPSQVLQRTPEQARAQALDHLVLWTPLHGRARRVDGDQVDSVGPGEILVLDLSHPVQIEMEALAARALLVPHRLVDDGREPPDRHGGIDLRRDRHLDALVAGHLCRLGDCLPDLTATQVQTVASATLTLCRVLLQGQTSGSASGLPGKRDDLGLEVRRYIESNLATVDASTLMSRFGLSRTPLYRLFSECGGLYAYIRQRRLAEAMRRLRQVPAGRRPELARLAHACGFHNQTVFARAFRRRYGLNPSEVAIGEVVPAGANAADPTLLAWLREL</sequence>
<accession>A0AAV4ZXQ3</accession>
<dbReference type="RefSeq" id="WP_066919388.1">
    <property type="nucleotide sequence ID" value="NZ_BPQO01000066.1"/>
</dbReference>
<dbReference type="EMBL" id="BPQO01000066">
    <property type="protein sequence ID" value="GJD92777.1"/>
    <property type="molecule type" value="Genomic_DNA"/>
</dbReference>
<proteinExistence type="predicted"/>
<dbReference type="Proteomes" id="UP001055247">
    <property type="component" value="Unassembled WGS sequence"/>
</dbReference>
<keyword evidence="1" id="KW-0805">Transcription regulation</keyword>
<dbReference type="InterPro" id="IPR009057">
    <property type="entry name" value="Homeodomain-like_sf"/>
</dbReference>
<dbReference type="AlphaFoldDB" id="A0AAV4ZXQ3"/>
<dbReference type="SMART" id="SM00342">
    <property type="entry name" value="HTH_ARAC"/>
    <property type="match status" value="1"/>
</dbReference>
<evidence type="ECO:0000256" key="2">
    <source>
        <dbReference type="ARBA" id="ARBA00023125"/>
    </source>
</evidence>
<protein>
    <submittedName>
        <fullName evidence="5">HTH-type transcriptional activator RhaS</fullName>
    </submittedName>
</protein>
<comment type="caution">
    <text evidence="5">The sequence shown here is derived from an EMBL/GenBank/DDBJ whole genome shotgun (WGS) entry which is preliminary data.</text>
</comment>
<evidence type="ECO:0000256" key="3">
    <source>
        <dbReference type="ARBA" id="ARBA00023163"/>
    </source>
</evidence>
<dbReference type="SUPFAM" id="SSF46689">
    <property type="entry name" value="Homeodomain-like"/>
    <property type="match status" value="1"/>
</dbReference>
<dbReference type="GO" id="GO:0043565">
    <property type="term" value="F:sequence-specific DNA binding"/>
    <property type="evidence" value="ECO:0007669"/>
    <property type="project" value="InterPro"/>
</dbReference>
<keyword evidence="3" id="KW-0804">Transcription</keyword>
<gene>
    <name evidence="5" type="primary">rhaS_2</name>
    <name evidence="5" type="ORF">BHAOGJBA_6335</name>
</gene>
<dbReference type="Gene3D" id="1.10.10.60">
    <property type="entry name" value="Homeodomain-like"/>
    <property type="match status" value="1"/>
</dbReference>
<reference evidence="5" key="1">
    <citation type="journal article" date="2016" name="Front. Microbiol.">
        <title>Genome Sequence of the Piezophilic, Mesophilic Sulfate-Reducing Bacterium Desulfovibrio indicus J2T.</title>
        <authorList>
            <person name="Cao J."/>
            <person name="Maignien L."/>
            <person name="Shao Z."/>
            <person name="Alain K."/>
            <person name="Jebbar M."/>
        </authorList>
    </citation>
    <scope>NUCLEOTIDE SEQUENCE</scope>
    <source>
        <strain evidence="5">DSM 16372</strain>
    </source>
</reference>